<keyword evidence="2" id="KW-1185">Reference proteome</keyword>
<sequence>MRAWDFGPFDNDTALDWLWGLEEASDTSVIAAAFERVTETGEEYLEAGECCEAIAAAEVVAALKGHPLAKLPERVKDWVDGHQDLEVQELVPTALAVRQRIRTKSELKELWDEGKGAPEWYESLDDLVRRLGR</sequence>
<gene>
    <name evidence="1" type="ORF">Cflav_PD5606</name>
</gene>
<dbReference type="Proteomes" id="UP000003688">
    <property type="component" value="Unassembled WGS sequence"/>
</dbReference>
<proteinExistence type="predicted"/>
<protein>
    <recommendedName>
        <fullName evidence="3">DUF4259 domain-containing protein</fullName>
    </recommendedName>
</protein>
<name>B9XAD6_PEDPL</name>
<comment type="caution">
    <text evidence="1">The sequence shown here is derived from an EMBL/GenBank/DDBJ whole genome shotgun (WGS) entry which is preliminary data.</text>
</comment>
<dbReference type="EMBL" id="ABOX02000002">
    <property type="protein sequence ID" value="EEF62971.1"/>
    <property type="molecule type" value="Genomic_DNA"/>
</dbReference>
<dbReference type="AlphaFoldDB" id="B9XAD6"/>
<accession>B9XAD6</accession>
<evidence type="ECO:0000313" key="1">
    <source>
        <dbReference type="EMBL" id="EEF62971.1"/>
    </source>
</evidence>
<organism evidence="1 2">
    <name type="scientific">Pedosphaera parvula (strain Ellin514)</name>
    <dbReference type="NCBI Taxonomy" id="320771"/>
    <lineage>
        <taxon>Bacteria</taxon>
        <taxon>Pseudomonadati</taxon>
        <taxon>Verrucomicrobiota</taxon>
        <taxon>Pedosphaerae</taxon>
        <taxon>Pedosphaerales</taxon>
        <taxon>Pedosphaeraceae</taxon>
        <taxon>Pedosphaera</taxon>
    </lineage>
</organism>
<dbReference type="OrthoDB" id="191350at2"/>
<dbReference type="RefSeq" id="WP_007412784.1">
    <property type="nucleotide sequence ID" value="NZ_ABOX02000002.1"/>
</dbReference>
<dbReference type="Pfam" id="PF14078">
    <property type="entry name" value="DUF4259"/>
    <property type="match status" value="1"/>
</dbReference>
<evidence type="ECO:0008006" key="3">
    <source>
        <dbReference type="Google" id="ProtNLM"/>
    </source>
</evidence>
<reference evidence="1 2" key="1">
    <citation type="journal article" date="2011" name="J. Bacteriol.">
        <title>Genome sequence of 'Pedosphaera parvula' Ellin514, an aerobic Verrucomicrobial isolate from pasture soil.</title>
        <authorList>
            <person name="Kant R."/>
            <person name="van Passel M.W."/>
            <person name="Sangwan P."/>
            <person name="Palva A."/>
            <person name="Lucas S."/>
            <person name="Copeland A."/>
            <person name="Lapidus A."/>
            <person name="Glavina Del Rio T."/>
            <person name="Dalin E."/>
            <person name="Tice H."/>
            <person name="Bruce D."/>
            <person name="Goodwin L."/>
            <person name="Pitluck S."/>
            <person name="Chertkov O."/>
            <person name="Larimer F.W."/>
            <person name="Land M.L."/>
            <person name="Hauser L."/>
            <person name="Brettin T.S."/>
            <person name="Detter J.C."/>
            <person name="Han S."/>
            <person name="de Vos W.M."/>
            <person name="Janssen P.H."/>
            <person name="Smidt H."/>
        </authorList>
    </citation>
    <scope>NUCLEOTIDE SEQUENCE [LARGE SCALE GENOMIC DNA]</scope>
    <source>
        <strain evidence="1 2">Ellin514</strain>
    </source>
</reference>
<evidence type="ECO:0000313" key="2">
    <source>
        <dbReference type="Proteomes" id="UP000003688"/>
    </source>
</evidence>
<dbReference type="InterPro" id="IPR025355">
    <property type="entry name" value="DUF4259"/>
</dbReference>